<dbReference type="EMBL" id="BGPR01002531">
    <property type="protein sequence ID" value="GBM74993.1"/>
    <property type="molecule type" value="Genomic_DNA"/>
</dbReference>
<evidence type="ECO:0000313" key="1">
    <source>
        <dbReference type="EMBL" id="GBM74993.1"/>
    </source>
</evidence>
<reference evidence="1 2" key="1">
    <citation type="journal article" date="2019" name="Sci. Rep.">
        <title>Orb-weaving spider Araneus ventricosus genome elucidates the spidroin gene catalogue.</title>
        <authorList>
            <person name="Kono N."/>
            <person name="Nakamura H."/>
            <person name="Ohtoshi R."/>
            <person name="Moran D.A.P."/>
            <person name="Shinohara A."/>
            <person name="Yoshida Y."/>
            <person name="Fujiwara M."/>
            <person name="Mori M."/>
            <person name="Tomita M."/>
            <person name="Arakawa K."/>
        </authorList>
    </citation>
    <scope>NUCLEOTIDE SEQUENCE [LARGE SCALE GENOMIC DNA]</scope>
</reference>
<name>A0A4Y2IBD3_ARAVE</name>
<gene>
    <name evidence="1" type="ORF">AVEN_231525_1</name>
</gene>
<dbReference type="AlphaFoldDB" id="A0A4Y2IBD3"/>
<protein>
    <submittedName>
        <fullName evidence="1">Uncharacterized protein</fullName>
    </submittedName>
</protein>
<keyword evidence="2" id="KW-1185">Reference proteome</keyword>
<dbReference type="Proteomes" id="UP000499080">
    <property type="component" value="Unassembled WGS sequence"/>
</dbReference>
<organism evidence="1 2">
    <name type="scientific">Araneus ventricosus</name>
    <name type="common">Orbweaver spider</name>
    <name type="synonym">Epeira ventricosa</name>
    <dbReference type="NCBI Taxonomy" id="182803"/>
    <lineage>
        <taxon>Eukaryota</taxon>
        <taxon>Metazoa</taxon>
        <taxon>Ecdysozoa</taxon>
        <taxon>Arthropoda</taxon>
        <taxon>Chelicerata</taxon>
        <taxon>Arachnida</taxon>
        <taxon>Araneae</taxon>
        <taxon>Araneomorphae</taxon>
        <taxon>Entelegynae</taxon>
        <taxon>Araneoidea</taxon>
        <taxon>Araneidae</taxon>
        <taxon>Araneus</taxon>
    </lineage>
</organism>
<evidence type="ECO:0000313" key="2">
    <source>
        <dbReference type="Proteomes" id="UP000499080"/>
    </source>
</evidence>
<accession>A0A4Y2IBD3</accession>
<comment type="caution">
    <text evidence="1">The sequence shown here is derived from an EMBL/GenBank/DDBJ whole genome shotgun (WGS) entry which is preliminary data.</text>
</comment>
<proteinExistence type="predicted"/>
<sequence>MTEEVLQNGRSLEECGAAKIQIAIRFVITLSATSQEITEEVLQNGRSLEECGAAKIQIAIRFVIPLSGTSQTRAFNCFSQHIQQIVRGNSADGRRISRAISAHQPNEYATYYKLRATFLLSGAATGT</sequence>